<dbReference type="PROSITE" id="PS51392">
    <property type="entry name" value="KEN"/>
    <property type="match status" value="1"/>
</dbReference>
<dbReference type="AlphaFoldDB" id="A0A8C6VA44"/>
<dbReference type="GO" id="GO:0004674">
    <property type="term" value="F:protein serine/threonine kinase activity"/>
    <property type="evidence" value="ECO:0007669"/>
    <property type="project" value="InterPro"/>
</dbReference>
<reference evidence="7" key="1">
    <citation type="submission" date="2025-08" db="UniProtKB">
        <authorList>
            <consortium name="Ensembl"/>
        </authorList>
    </citation>
    <scope>IDENTIFICATION</scope>
</reference>
<dbReference type="InterPro" id="IPR045133">
    <property type="entry name" value="IRE1/2-like"/>
</dbReference>
<feature type="region of interest" description="Disordered" evidence="4">
    <location>
        <begin position="404"/>
        <end position="448"/>
    </location>
</feature>
<evidence type="ECO:0000313" key="7">
    <source>
        <dbReference type="Ensembl" id="ENSNMLP00000045078.1"/>
    </source>
</evidence>
<dbReference type="PROSITE" id="PS50088">
    <property type="entry name" value="ANK_REPEAT"/>
    <property type="match status" value="1"/>
</dbReference>
<dbReference type="GO" id="GO:0051082">
    <property type="term" value="F:unfolded protein binding"/>
    <property type="evidence" value="ECO:0007669"/>
    <property type="project" value="TreeGrafter"/>
</dbReference>
<dbReference type="SMART" id="SM00248">
    <property type="entry name" value="ANK"/>
    <property type="match status" value="3"/>
</dbReference>
<dbReference type="PROSITE" id="PS00108">
    <property type="entry name" value="PROTEIN_KINASE_ST"/>
    <property type="match status" value="1"/>
</dbReference>
<feature type="compositionally biased region" description="Basic and acidic residues" evidence="4">
    <location>
        <begin position="912"/>
        <end position="921"/>
    </location>
</feature>
<feature type="repeat" description="ANK" evidence="3">
    <location>
        <begin position="53"/>
        <end position="85"/>
    </location>
</feature>
<dbReference type="GO" id="GO:0006397">
    <property type="term" value="P:mRNA processing"/>
    <property type="evidence" value="ECO:0007669"/>
    <property type="project" value="InterPro"/>
</dbReference>
<keyword evidence="3" id="KW-0040">ANK repeat</keyword>
<evidence type="ECO:0000259" key="6">
    <source>
        <dbReference type="PROSITE" id="PS51392"/>
    </source>
</evidence>
<evidence type="ECO:0000256" key="2">
    <source>
        <dbReference type="ARBA" id="ARBA00022840"/>
    </source>
</evidence>
<feature type="compositionally biased region" description="Polar residues" evidence="4">
    <location>
        <begin position="438"/>
        <end position="448"/>
    </location>
</feature>
<dbReference type="InterPro" id="IPR008271">
    <property type="entry name" value="Ser/Thr_kinase_AS"/>
</dbReference>
<dbReference type="Proteomes" id="UP000694523">
    <property type="component" value="Unplaced"/>
</dbReference>
<evidence type="ECO:0000256" key="3">
    <source>
        <dbReference type="PROSITE-ProRule" id="PRU00023"/>
    </source>
</evidence>
<dbReference type="InterPro" id="IPR038357">
    <property type="entry name" value="KEN_sf"/>
</dbReference>
<dbReference type="Ensembl" id="ENSNMLT00000050019.1">
    <property type="protein sequence ID" value="ENSNMLP00000045078.1"/>
    <property type="gene ID" value="ENSNMLG00000027206.1"/>
</dbReference>
<keyword evidence="8" id="KW-1185">Reference proteome</keyword>
<evidence type="ECO:0000256" key="1">
    <source>
        <dbReference type="ARBA" id="ARBA00022741"/>
    </source>
</evidence>
<evidence type="ECO:0000256" key="4">
    <source>
        <dbReference type="SAM" id="MobiDB-lite"/>
    </source>
</evidence>
<evidence type="ECO:0000313" key="8">
    <source>
        <dbReference type="Proteomes" id="UP000694523"/>
    </source>
</evidence>
<dbReference type="InterPro" id="IPR036770">
    <property type="entry name" value="Ankyrin_rpt-contain_sf"/>
</dbReference>
<keyword evidence="1" id="KW-0547">Nucleotide-binding</keyword>
<name>A0A8C6VA44_9GOBI</name>
<dbReference type="GO" id="GO:0070059">
    <property type="term" value="P:intrinsic apoptotic signaling pathway in response to endoplasmic reticulum stress"/>
    <property type="evidence" value="ECO:0007669"/>
    <property type="project" value="TreeGrafter"/>
</dbReference>
<dbReference type="InterPro" id="IPR011009">
    <property type="entry name" value="Kinase-like_dom_sf"/>
</dbReference>
<reference evidence="7" key="2">
    <citation type="submission" date="2025-09" db="UniProtKB">
        <authorList>
            <consortium name="Ensembl"/>
        </authorList>
    </citation>
    <scope>IDENTIFICATION</scope>
</reference>
<evidence type="ECO:0000259" key="5">
    <source>
        <dbReference type="PROSITE" id="PS50011"/>
    </source>
</evidence>
<dbReference type="InterPro" id="IPR000719">
    <property type="entry name" value="Prot_kinase_dom"/>
</dbReference>
<dbReference type="PANTHER" id="PTHR13954">
    <property type="entry name" value="IRE1-RELATED"/>
    <property type="match status" value="1"/>
</dbReference>
<dbReference type="SMART" id="SM00220">
    <property type="entry name" value="S_TKc"/>
    <property type="match status" value="1"/>
</dbReference>
<dbReference type="Gene3D" id="1.20.1440.180">
    <property type="entry name" value="KEN domain"/>
    <property type="match status" value="1"/>
</dbReference>
<dbReference type="InterPro" id="IPR010513">
    <property type="entry name" value="KEN_dom"/>
</dbReference>
<dbReference type="Pfam" id="PF06479">
    <property type="entry name" value="Ribonuc_2-5A"/>
    <property type="match status" value="1"/>
</dbReference>
<dbReference type="PANTHER" id="PTHR13954:SF28">
    <property type="match status" value="1"/>
</dbReference>
<dbReference type="GO" id="GO:0004521">
    <property type="term" value="F:RNA endonuclease activity"/>
    <property type="evidence" value="ECO:0007669"/>
    <property type="project" value="InterPro"/>
</dbReference>
<accession>A0A8C6VA44</accession>
<feature type="domain" description="Protein kinase" evidence="5">
    <location>
        <begin position="509"/>
        <end position="759"/>
    </location>
</feature>
<dbReference type="GO" id="GO:0005524">
    <property type="term" value="F:ATP binding"/>
    <property type="evidence" value="ECO:0007669"/>
    <property type="project" value="UniProtKB-KW"/>
</dbReference>
<organism evidence="7 8">
    <name type="scientific">Neogobius melanostomus</name>
    <name type="common">round goby</name>
    <dbReference type="NCBI Taxonomy" id="47308"/>
    <lineage>
        <taxon>Eukaryota</taxon>
        <taxon>Metazoa</taxon>
        <taxon>Chordata</taxon>
        <taxon>Craniata</taxon>
        <taxon>Vertebrata</taxon>
        <taxon>Euteleostomi</taxon>
        <taxon>Actinopterygii</taxon>
        <taxon>Neopterygii</taxon>
        <taxon>Teleostei</taxon>
        <taxon>Neoteleostei</taxon>
        <taxon>Acanthomorphata</taxon>
        <taxon>Gobiaria</taxon>
        <taxon>Gobiiformes</taxon>
        <taxon>Gobioidei</taxon>
        <taxon>Gobiidae</taxon>
        <taxon>Benthophilinae</taxon>
        <taxon>Neogobiini</taxon>
        <taxon>Neogobius</taxon>
    </lineage>
</organism>
<dbReference type="SUPFAM" id="SSF56112">
    <property type="entry name" value="Protein kinase-like (PK-like)"/>
    <property type="match status" value="1"/>
</dbReference>
<sequence length="921" mass="104620">MNFGQFNIEVSLDAITRTHPLIGSIINNNKKNLKKKLLSNEINALYPCTELNDLMTPLMVAVSRHNEDIMNFLLKKGANPNIMTPSGFTALHCASITQAPPIFVRHLLEAKANPNIFAPIGFSVLQIAACNNMEAVVKLLISAGALVEPVPPNQNNNLNKKVSEMIGKLATEGDELCTKVKCFLELEIAVREKTPEEVFTTFHSDMMKENPQNHLIMIELLLTLPPRIKEKYSQLCIKWLKETGNLISYFENFVTRFPKIHKLNGDRATSSLQTVSCTMDEIPLEKAVALILPLLIWLKEKTLCQSVIQTLYVITQKTTKTQAWDTNFMTTLCESIAQFATNKHSSEIRVYAYGVFANLLPLKDAASIFTSLGISSVPEDVLTSAGMKMNDKLKEGLRRLNGHFNGTNSECEDNPVASGSVKKKKKKKKKKKDKSEMQDQSDTDNVTYTVPVEESPSNVHPFMSKTSLDETLVKHKWLQISKRWREKLEKLHSSDQSAISRIRSIVYVNGEEFLIAKGSDGTEVFLGLRDDGTEVAIKRMTKSNYRVLKNEEGFLRLPELDHPSIVRYIDAAEDVNFGYLALQLCEFTLEEYLKNNDNAQLKWSLVRQFLESLKVLHSQKPPILHRDLKPQNVLIDVNGRARLADFGISRRLLKGQTTLRTASAGTKCWMAKETMNEDDRTPYKSNTDIQVAGMLIYYILSGGHHPFGNRFLCEGNIFNGKYSLEHVEDVVANDLIEWMINGEPKSRPNVEECLSHPFFWTKRKCVEYLRNIGNREEIANCRKAEDELISAVEEFFVEKSMENWKTKFSKELIQTMDKRGKIYPENTLGLLRFIRNLHEHYPKDAAQVDVMALFPNLFGSIYKFAKKRGWNLETPLREMFQREEGATGCINPGPEEEDKLGVPVQESQSTDMTKDTESTQK</sequence>
<proteinExistence type="predicted"/>
<feature type="compositionally biased region" description="Basic residues" evidence="4">
    <location>
        <begin position="421"/>
        <end position="432"/>
    </location>
</feature>
<dbReference type="PROSITE" id="PS50011">
    <property type="entry name" value="PROTEIN_KINASE_DOM"/>
    <property type="match status" value="1"/>
</dbReference>
<keyword evidence="2" id="KW-0067">ATP-binding</keyword>
<dbReference type="Gene3D" id="1.25.40.20">
    <property type="entry name" value="Ankyrin repeat-containing domain"/>
    <property type="match status" value="1"/>
</dbReference>
<feature type="domain" description="KEN" evidence="6">
    <location>
        <begin position="762"/>
        <end position="896"/>
    </location>
</feature>
<dbReference type="Pfam" id="PF00069">
    <property type="entry name" value="Pkinase"/>
    <property type="match status" value="1"/>
</dbReference>
<dbReference type="PROSITE" id="PS50297">
    <property type="entry name" value="ANK_REP_REGION"/>
    <property type="match status" value="1"/>
</dbReference>
<dbReference type="InterPro" id="IPR002110">
    <property type="entry name" value="Ankyrin_rpt"/>
</dbReference>
<dbReference type="Gene3D" id="1.10.510.10">
    <property type="entry name" value="Transferase(Phosphotransferase) domain 1"/>
    <property type="match status" value="1"/>
</dbReference>
<feature type="region of interest" description="Disordered" evidence="4">
    <location>
        <begin position="883"/>
        <end position="921"/>
    </location>
</feature>
<dbReference type="Pfam" id="PF12796">
    <property type="entry name" value="Ank_2"/>
    <property type="match status" value="1"/>
</dbReference>
<dbReference type="GO" id="GO:1990604">
    <property type="term" value="C:IRE1-TRAF2-ASK1 complex"/>
    <property type="evidence" value="ECO:0007669"/>
    <property type="project" value="TreeGrafter"/>
</dbReference>
<dbReference type="GO" id="GO:0036498">
    <property type="term" value="P:IRE1-mediated unfolded protein response"/>
    <property type="evidence" value="ECO:0007669"/>
    <property type="project" value="TreeGrafter"/>
</dbReference>
<protein>
    <submittedName>
        <fullName evidence="7">Uncharacterized protein</fullName>
    </submittedName>
</protein>
<dbReference type="SUPFAM" id="SSF48403">
    <property type="entry name" value="Ankyrin repeat"/>
    <property type="match status" value="1"/>
</dbReference>